<evidence type="ECO:0000313" key="2">
    <source>
        <dbReference type="EMBL" id="KAH9516985.1"/>
    </source>
</evidence>
<feature type="transmembrane region" description="Helical" evidence="1">
    <location>
        <begin position="25"/>
        <end position="44"/>
    </location>
</feature>
<sequence>MTKRKKFIDLVAAVVATNKGTYVPFIHSFIIITTIIRVKILAILKWHQQKATKCAKYIFQIYVLTSLYNHFSKINPFKN</sequence>
<gene>
    <name evidence="2" type="ORF">DERF_007687</name>
</gene>
<evidence type="ECO:0000256" key="1">
    <source>
        <dbReference type="SAM" id="Phobius"/>
    </source>
</evidence>
<dbReference type="EMBL" id="ASGP02000003">
    <property type="protein sequence ID" value="KAH9516985.1"/>
    <property type="molecule type" value="Genomic_DNA"/>
</dbReference>
<keyword evidence="1" id="KW-0472">Membrane</keyword>
<proteinExistence type="predicted"/>
<comment type="caution">
    <text evidence="2">The sequence shown here is derived from an EMBL/GenBank/DDBJ whole genome shotgun (WGS) entry which is preliminary data.</text>
</comment>
<evidence type="ECO:0000313" key="3">
    <source>
        <dbReference type="Proteomes" id="UP000790347"/>
    </source>
</evidence>
<keyword evidence="1" id="KW-0812">Transmembrane</keyword>
<name>A0A922L4R1_DERFA</name>
<keyword evidence="1" id="KW-1133">Transmembrane helix</keyword>
<reference evidence="2" key="1">
    <citation type="submission" date="2013-05" db="EMBL/GenBank/DDBJ databases">
        <authorList>
            <person name="Yim A.K.Y."/>
            <person name="Chan T.F."/>
            <person name="Ji K.M."/>
            <person name="Liu X.Y."/>
            <person name="Zhou J.W."/>
            <person name="Li R.Q."/>
            <person name="Yang K.Y."/>
            <person name="Li J."/>
            <person name="Li M."/>
            <person name="Law P.T.W."/>
            <person name="Wu Y.L."/>
            <person name="Cai Z.L."/>
            <person name="Qin H."/>
            <person name="Bao Y."/>
            <person name="Leung R.K.K."/>
            <person name="Ng P.K.S."/>
            <person name="Zou J."/>
            <person name="Zhong X.J."/>
            <person name="Ran P.X."/>
            <person name="Zhong N.S."/>
            <person name="Liu Z.G."/>
            <person name="Tsui S.K.W."/>
        </authorList>
    </citation>
    <scope>NUCLEOTIDE SEQUENCE</scope>
    <source>
        <strain evidence="2">Derf</strain>
        <tissue evidence="2">Whole organism</tissue>
    </source>
</reference>
<organism evidence="2 3">
    <name type="scientific">Dermatophagoides farinae</name>
    <name type="common">American house dust mite</name>
    <dbReference type="NCBI Taxonomy" id="6954"/>
    <lineage>
        <taxon>Eukaryota</taxon>
        <taxon>Metazoa</taxon>
        <taxon>Ecdysozoa</taxon>
        <taxon>Arthropoda</taxon>
        <taxon>Chelicerata</taxon>
        <taxon>Arachnida</taxon>
        <taxon>Acari</taxon>
        <taxon>Acariformes</taxon>
        <taxon>Sarcoptiformes</taxon>
        <taxon>Astigmata</taxon>
        <taxon>Psoroptidia</taxon>
        <taxon>Analgoidea</taxon>
        <taxon>Pyroglyphidae</taxon>
        <taxon>Dermatophagoidinae</taxon>
        <taxon>Dermatophagoides</taxon>
    </lineage>
</organism>
<accession>A0A922L4R1</accession>
<dbReference type="Proteomes" id="UP000790347">
    <property type="component" value="Unassembled WGS sequence"/>
</dbReference>
<dbReference type="AlphaFoldDB" id="A0A922L4R1"/>
<keyword evidence="3" id="KW-1185">Reference proteome</keyword>
<protein>
    <submittedName>
        <fullName evidence="2">Uncharacterized protein</fullName>
    </submittedName>
</protein>
<reference evidence="2" key="2">
    <citation type="journal article" date="2022" name="Res Sq">
        <title>Comparative Genomics Reveals Insights into the Divergent Evolution of Astigmatic Mites and Household Pest Adaptations.</title>
        <authorList>
            <person name="Xiong Q."/>
            <person name="Wan A.T.-Y."/>
            <person name="Liu X.-Y."/>
            <person name="Fung C.S.-H."/>
            <person name="Xiao X."/>
            <person name="Malainual N."/>
            <person name="Hou J."/>
            <person name="Wang L."/>
            <person name="Wang M."/>
            <person name="Yang K."/>
            <person name="Cui Y."/>
            <person name="Leung E."/>
            <person name="Nong W."/>
            <person name="Shin S.-K."/>
            <person name="Au S."/>
            <person name="Jeong K.Y."/>
            <person name="Chew F.T."/>
            <person name="Hui J."/>
            <person name="Leung T.F."/>
            <person name="Tungtrongchitr A."/>
            <person name="Zhong N."/>
            <person name="Liu Z."/>
            <person name="Tsui S."/>
        </authorList>
    </citation>
    <scope>NUCLEOTIDE SEQUENCE</scope>
    <source>
        <strain evidence="2">Derf</strain>
        <tissue evidence="2">Whole organism</tissue>
    </source>
</reference>